<dbReference type="OrthoDB" id="8273630at2"/>
<evidence type="ECO:0000313" key="3">
    <source>
        <dbReference type="Proteomes" id="UP000035503"/>
    </source>
</evidence>
<dbReference type="AlphaFoldDB" id="A0A0G3I8J3"/>
<dbReference type="EMBL" id="CP004021">
    <property type="protein sequence ID" value="AKK20057.1"/>
    <property type="molecule type" value="Genomic_DNA"/>
</dbReference>
<reference evidence="2 3" key="1">
    <citation type="journal article" date="2015" name="Genome Announc.">
        <title>Complete Genome Sequence of 'Candidatus Liberibacter africanus,' a Bacterium Associated with Citrus Huanglongbing.</title>
        <authorList>
            <person name="Lin H."/>
            <person name="Pietersen G."/>
            <person name="Han C."/>
            <person name="Read D.A."/>
            <person name="Lou B."/>
            <person name="Gupta G."/>
            <person name="Civerolo E.L."/>
        </authorList>
    </citation>
    <scope>NUCLEOTIDE SEQUENCE [LARGE SCALE GENOMIC DNA]</scope>
    <source>
        <strain evidence="2 3">PTSAPSY</strain>
    </source>
</reference>
<sequence length="710" mass="79059">MANLDLKKTAIEPLAPDKDPVSDKVNPLGGLTTVAQGLDALQKTYQDRLSESIKSQAMSEFLEKSATNTADYHKHIRTLNTSDDATLWKEINSYALKKHAEMGNFIDSVNDRGARDQLRYLNNHDLSNMKHAGLQYSLGVMDQNAITRIQKAVVSISASLASNPSDENRLTFLARGDAIIDSSRLSPAEKEEKKRGLHRTLNEVQARAMLSYSPDLFEGTLDVVSDRSTYVEGSLDPVEVVEGAGERRVELKDGDISNISGVAGWNELDQATRRTLLREQMQQTNRELAKGRRQLNNDIKRITKHAYDGVVTEDFDTVSSLSNLLKGYNPADAEALHRSLQFTKEIASYVPIAQAGTEDEFEKMLVDLHTSDTTGDPKINALIAQASLKLSHQHKEARELRAKDPHSWGLKVRKIEPLNLETGKLGDSLVSYSLFAQETEKKHGVVVNGIGASGEKQLSDRLWGTKASDFVQFFKSETDGLCREDKERAKHVLSHLKDGSLAGVALLSLGEEQEREVARTIAVGKKRYEDVKSQYKSQLGSDFDAHFYRLINKEIGKLYSSEDESYKRDAEIIKHHSSGSMKKSGSVKLSSDIVKDSVKAVLGNTVYNYNGSYILPPRNMSHTEFGDKLYRGTSDQLVRLFGDRSQARYPELYGYQTIGDGKYSLTMGGVVKKDHQGNPIIIDIFDTMPPPKFNSPSILDSIQDGLSYYK</sequence>
<protein>
    <submittedName>
        <fullName evidence="2">Uncharacterized protein</fullName>
    </submittedName>
</protein>
<organism evidence="2 3">
    <name type="scientific">Candidatus Liberibacter africanus PTSAPSY</name>
    <dbReference type="NCBI Taxonomy" id="1277257"/>
    <lineage>
        <taxon>Bacteria</taxon>
        <taxon>Pseudomonadati</taxon>
        <taxon>Pseudomonadota</taxon>
        <taxon>Alphaproteobacteria</taxon>
        <taxon>Hyphomicrobiales</taxon>
        <taxon>Rhizobiaceae</taxon>
        <taxon>Liberibacter</taxon>
    </lineage>
</organism>
<dbReference type="STRING" id="1277257.G293_02125"/>
<keyword evidence="3" id="KW-1185">Reference proteome</keyword>
<evidence type="ECO:0000256" key="1">
    <source>
        <dbReference type="SAM" id="MobiDB-lite"/>
    </source>
</evidence>
<dbReference type="KEGG" id="lau:G293_02125"/>
<gene>
    <name evidence="2" type="ORF">G293_02125</name>
</gene>
<dbReference type="RefSeq" id="WP_047264101.1">
    <property type="nucleotide sequence ID" value="NZ_CP004021.1"/>
</dbReference>
<feature type="compositionally biased region" description="Basic and acidic residues" evidence="1">
    <location>
        <begin position="1"/>
        <end position="22"/>
    </location>
</feature>
<feature type="region of interest" description="Disordered" evidence="1">
    <location>
        <begin position="1"/>
        <end position="24"/>
    </location>
</feature>
<evidence type="ECO:0000313" key="2">
    <source>
        <dbReference type="EMBL" id="AKK20057.1"/>
    </source>
</evidence>
<accession>A0A0G3I8J3</accession>
<name>A0A0G3I8J3_LIBAF</name>
<dbReference type="Proteomes" id="UP000035503">
    <property type="component" value="Chromosome"/>
</dbReference>
<proteinExistence type="predicted"/>
<dbReference type="PATRIC" id="fig|1277257.4.peg.459"/>